<dbReference type="Pfam" id="PF13365">
    <property type="entry name" value="Trypsin_2"/>
    <property type="match status" value="1"/>
</dbReference>
<organism evidence="1 2">
    <name type="scientific">Streptacidiphilus cavernicola</name>
    <dbReference type="NCBI Taxonomy" id="3342716"/>
    <lineage>
        <taxon>Bacteria</taxon>
        <taxon>Bacillati</taxon>
        <taxon>Actinomycetota</taxon>
        <taxon>Actinomycetes</taxon>
        <taxon>Kitasatosporales</taxon>
        <taxon>Streptomycetaceae</taxon>
        <taxon>Streptacidiphilus</taxon>
    </lineage>
</organism>
<dbReference type="Gene3D" id="2.40.10.120">
    <property type="match status" value="1"/>
</dbReference>
<dbReference type="SUPFAM" id="SSF50494">
    <property type="entry name" value="Trypsin-like serine proteases"/>
    <property type="match status" value="1"/>
</dbReference>
<protein>
    <submittedName>
        <fullName evidence="1">Trypsin-like peptidase domain-containing protein</fullName>
    </submittedName>
</protein>
<keyword evidence="2" id="KW-1185">Reference proteome</keyword>
<dbReference type="RefSeq" id="WP_030266189.1">
    <property type="nucleotide sequence ID" value="NZ_JBHEZZ010000039.1"/>
</dbReference>
<evidence type="ECO:0000313" key="1">
    <source>
        <dbReference type="EMBL" id="MFC1407134.1"/>
    </source>
</evidence>
<proteinExistence type="predicted"/>
<dbReference type="EMBL" id="JBHEZZ010000039">
    <property type="protein sequence ID" value="MFC1407134.1"/>
    <property type="molecule type" value="Genomic_DNA"/>
</dbReference>
<dbReference type="Proteomes" id="UP001592528">
    <property type="component" value="Unassembled WGS sequence"/>
</dbReference>
<comment type="caution">
    <text evidence="1">The sequence shown here is derived from an EMBL/GenBank/DDBJ whole genome shotgun (WGS) entry which is preliminary data.</text>
</comment>
<gene>
    <name evidence="1" type="ORF">ACEZDJ_38210</name>
</gene>
<reference evidence="1 2" key="1">
    <citation type="submission" date="2024-09" db="EMBL/GenBank/DDBJ databases">
        <authorList>
            <person name="Lee S.D."/>
        </authorList>
    </citation>
    <scope>NUCLEOTIDE SEQUENCE [LARGE SCALE GENOMIC DNA]</scope>
    <source>
        <strain evidence="1 2">N1-5</strain>
    </source>
</reference>
<accession>A0ABV6V088</accession>
<evidence type="ECO:0000313" key="2">
    <source>
        <dbReference type="Proteomes" id="UP001592528"/>
    </source>
</evidence>
<name>A0ABV6V088_9ACTN</name>
<dbReference type="InterPro" id="IPR009003">
    <property type="entry name" value="Peptidase_S1_PA"/>
</dbReference>
<sequence length="291" mass="30429">MAKIDARTLYSAVRLITDSFYGATTGRIGGGSGFIVTDAVTNRYLVTNRHVLDRGFVDPGSWELASVTVKGEYQTSVMDLLGTKTQELTVNNPQPVFPTDRQTDLAVLPLDVPFRAGQSLAGTGVFNSLPVTMLATTADVTFGRVGVNSTVVTPGYPEVGQEVADRPILVRGVIATDPRYAAEVGGSKFPGEVLCHSFSWNGMSGSPVLVLVPKERTWDVVATGDVDDVLLAGVNAGHIKTGGETAGVLTRFVQADALATLLSRAGAQGVPTVLKSLPPSEVTGAGAPQTD</sequence>